<keyword evidence="5" id="KW-0539">Nucleus</keyword>
<dbReference type="GO" id="GO:0005634">
    <property type="term" value="C:nucleus"/>
    <property type="evidence" value="ECO:0007669"/>
    <property type="project" value="UniProtKB-SubCell"/>
</dbReference>
<dbReference type="Proteomes" id="UP001259832">
    <property type="component" value="Unassembled WGS sequence"/>
</dbReference>
<sequence length="779" mass="89445">MSAEPPTLGNMLQLPTDGTTTPPPAPPKKKKPGRTPSLIWQLLTDEPDPQRRNSAACKHCKHQVLYYKKSEQAIRHLKKCAQFQEMQHQYSFVNQFSDVLPLYNQKINAKGPVKKRSKTDHNTQAQAQRQAQQAQAQMELQIQQIQAQTQLQQAAGALAMTSSALDQAAVQHAQVMNQMAMQQSMPESLMDPTTMTMSLKDDIKEKTKNGKKNGPLSKNQNERFEEALAMHAYATGMAFDAMEESHLARAIALLRPNVKLPDKKRLETDLMVRCYEKKHKQVWGYLSTSPARVCLKRDAWSNLNLYHTNNPEEEYVTYMAVNNEKRFFLESEKAAGDESQYNSIMIAQDIKRMMQPIVSNVSGVVTGSTEYHSRAWDMLKAEYPTKFFYGCICHALHLAIMDIFGPEKSLENDPRRMTPQVPMDFPFQDLVELTNNCNELLAFFSSYQYPPKFKMFDPQLLHTMKDFANASPTMSWGTLAARFRVLMQSEDVLQSIVSDPGFIGPEIPDNQRAIRSSIKEFVLSLNWKMTLEKAITILTPIELILYKFQDDRAPISEVYFESKHLLTDFDAVFGLTTVELEYIKKVVTERWQYVLSEAHGLAFLLDPRYIGKSMTRDYREQIEELIFNFPETDQDMGVNEERRRAMTAEYTDYVAYAKNQRNNRTYKWEMLEKGNRSPLQFWQSEAEDWPHLKSLALTLFSLAPSSVASEKTLCKNTLKQSSRRNKLNFDDMRRLAFICINDSQFTGNRVTGEVLSNTLPDFTMGDTALSPDGMMMWMI</sequence>
<evidence type="ECO:0008006" key="9">
    <source>
        <dbReference type="Google" id="ProtNLM"/>
    </source>
</evidence>
<keyword evidence="8" id="KW-1185">Reference proteome</keyword>
<accession>A0AAD9LRS0</accession>
<keyword evidence="2" id="KW-0479">Metal-binding</keyword>
<evidence type="ECO:0000256" key="6">
    <source>
        <dbReference type="SAM" id="MobiDB-lite"/>
    </source>
</evidence>
<dbReference type="InterPro" id="IPR012337">
    <property type="entry name" value="RNaseH-like_sf"/>
</dbReference>
<dbReference type="EMBL" id="JASMQC010000006">
    <property type="protein sequence ID" value="KAK1944379.1"/>
    <property type="molecule type" value="Genomic_DNA"/>
</dbReference>
<feature type="region of interest" description="Disordered" evidence="6">
    <location>
        <begin position="110"/>
        <end position="131"/>
    </location>
</feature>
<dbReference type="SUPFAM" id="SSF53098">
    <property type="entry name" value="Ribonuclease H-like"/>
    <property type="match status" value="1"/>
</dbReference>
<dbReference type="InterPro" id="IPR052035">
    <property type="entry name" value="ZnF_BED_domain_contain"/>
</dbReference>
<evidence type="ECO:0000256" key="5">
    <source>
        <dbReference type="ARBA" id="ARBA00023242"/>
    </source>
</evidence>
<comment type="caution">
    <text evidence="7">The sequence shown here is derived from an EMBL/GenBank/DDBJ whole genome shotgun (WGS) entry which is preliminary data.</text>
</comment>
<name>A0AAD9LRS0_9STRA</name>
<keyword evidence="3" id="KW-0863">Zinc-finger</keyword>
<dbReference type="PANTHER" id="PTHR46481">
    <property type="entry name" value="ZINC FINGER BED DOMAIN-CONTAINING PROTEIN 4"/>
    <property type="match status" value="1"/>
</dbReference>
<evidence type="ECO:0000256" key="3">
    <source>
        <dbReference type="ARBA" id="ARBA00022771"/>
    </source>
</evidence>
<reference evidence="7" key="1">
    <citation type="submission" date="2023-08" db="EMBL/GenBank/DDBJ databases">
        <title>Reference Genome Resource for the Citrus Pathogen Phytophthora citrophthora.</title>
        <authorList>
            <person name="Moller H."/>
            <person name="Coetzee B."/>
            <person name="Rose L.J."/>
            <person name="Van Niekerk J.M."/>
        </authorList>
    </citation>
    <scope>NUCLEOTIDE SEQUENCE</scope>
    <source>
        <strain evidence="7">STE-U-9442</strain>
    </source>
</reference>
<dbReference type="AlphaFoldDB" id="A0AAD9LRS0"/>
<gene>
    <name evidence="7" type="ORF">P3T76_004291</name>
</gene>
<evidence type="ECO:0000313" key="8">
    <source>
        <dbReference type="Proteomes" id="UP001259832"/>
    </source>
</evidence>
<evidence type="ECO:0000256" key="2">
    <source>
        <dbReference type="ARBA" id="ARBA00022723"/>
    </source>
</evidence>
<keyword evidence="4" id="KW-0862">Zinc</keyword>
<evidence type="ECO:0000256" key="1">
    <source>
        <dbReference type="ARBA" id="ARBA00004123"/>
    </source>
</evidence>
<protein>
    <recommendedName>
        <fullName evidence="9">DUF659 domain-containing protein</fullName>
    </recommendedName>
</protein>
<dbReference type="PANTHER" id="PTHR46481:SF10">
    <property type="entry name" value="ZINC FINGER BED DOMAIN-CONTAINING PROTEIN 39"/>
    <property type="match status" value="1"/>
</dbReference>
<feature type="region of interest" description="Disordered" evidence="6">
    <location>
        <begin position="1"/>
        <end position="35"/>
    </location>
</feature>
<organism evidence="7 8">
    <name type="scientific">Phytophthora citrophthora</name>
    <dbReference type="NCBI Taxonomy" id="4793"/>
    <lineage>
        <taxon>Eukaryota</taxon>
        <taxon>Sar</taxon>
        <taxon>Stramenopiles</taxon>
        <taxon>Oomycota</taxon>
        <taxon>Peronosporomycetes</taxon>
        <taxon>Peronosporales</taxon>
        <taxon>Peronosporaceae</taxon>
        <taxon>Phytophthora</taxon>
    </lineage>
</organism>
<dbReference type="GO" id="GO:0008270">
    <property type="term" value="F:zinc ion binding"/>
    <property type="evidence" value="ECO:0007669"/>
    <property type="project" value="UniProtKB-KW"/>
</dbReference>
<evidence type="ECO:0000313" key="7">
    <source>
        <dbReference type="EMBL" id="KAK1944379.1"/>
    </source>
</evidence>
<comment type="subcellular location">
    <subcellularLocation>
        <location evidence="1">Nucleus</location>
    </subcellularLocation>
</comment>
<evidence type="ECO:0000256" key="4">
    <source>
        <dbReference type="ARBA" id="ARBA00022833"/>
    </source>
</evidence>
<proteinExistence type="predicted"/>